<gene>
    <name evidence="2" type="ORF">RMCC_1801</name>
</gene>
<dbReference type="RefSeq" id="WP_230021225.1">
    <property type="nucleotide sequence ID" value="NZ_BCSY01000035.1"/>
</dbReference>
<proteinExistence type="predicted"/>
<dbReference type="AlphaFoldDB" id="A0A117I9J3"/>
<evidence type="ECO:0000313" key="3">
    <source>
        <dbReference type="Proteomes" id="UP000069443"/>
    </source>
</evidence>
<accession>A0A117I9J3</accession>
<protein>
    <recommendedName>
        <fullName evidence="1">ATP-grasp domain-containing protein</fullName>
    </recommendedName>
</protein>
<dbReference type="STRING" id="228230.RMCC_1801"/>
<organism evidence="2 3">
    <name type="scientific">Mycolicibacterium canariasense</name>
    <name type="common">Mycobacterium canariasense</name>
    <dbReference type="NCBI Taxonomy" id="228230"/>
    <lineage>
        <taxon>Bacteria</taxon>
        <taxon>Bacillati</taxon>
        <taxon>Actinomycetota</taxon>
        <taxon>Actinomycetes</taxon>
        <taxon>Mycobacteriales</taxon>
        <taxon>Mycobacteriaceae</taxon>
        <taxon>Mycolicibacterium</taxon>
    </lineage>
</organism>
<dbReference type="EMBL" id="BCSY01000035">
    <property type="protein sequence ID" value="GAS94835.1"/>
    <property type="molecule type" value="Genomic_DNA"/>
</dbReference>
<comment type="caution">
    <text evidence="2">The sequence shown here is derived from an EMBL/GenBank/DDBJ whole genome shotgun (WGS) entry which is preliminary data.</text>
</comment>
<sequence>MPIPAPVIAELTVVTHANWRVQQLCEHTAARQHFGMDLDGADDPCALFWCPGAWAAAATTRYPQLRLSSAGPRWLDTLPVAVTGREIVTRTAGAVAETATGVGSSVFAKLPESKHDCFAAAVRTPRELADACARLPVDEPVQLSTPVQFAYELRCWVRDGQVVASSPYFVDVDRQVWPQRQMRTCDREGRGWLQSVLDAGLDVPPAVVLDIGWCAAPATGPPGWKIVEANAAWSSDWYLADDMAAVCATVAASQRDVPDRWLWRPSPLLFTTCRAPLRR</sequence>
<keyword evidence="3" id="KW-1185">Reference proteome</keyword>
<reference evidence="3" key="2">
    <citation type="submission" date="2016-02" db="EMBL/GenBank/DDBJ databases">
        <title>Draft genome sequence of five rapidly growing Mycobacterium species.</title>
        <authorList>
            <person name="Katahira K."/>
            <person name="Gotou Y."/>
            <person name="Iida K."/>
            <person name="Ogura Y."/>
            <person name="Hayashi T."/>
        </authorList>
    </citation>
    <scope>NUCLEOTIDE SEQUENCE [LARGE SCALE GENOMIC DNA]</scope>
    <source>
        <strain evidence="3">JCM15298</strain>
    </source>
</reference>
<evidence type="ECO:0000259" key="1">
    <source>
        <dbReference type="Pfam" id="PF14243"/>
    </source>
</evidence>
<feature type="domain" description="ATP-grasp" evidence="1">
    <location>
        <begin position="64"/>
        <end position="247"/>
    </location>
</feature>
<name>A0A117I9J3_MYCCR</name>
<dbReference type="Proteomes" id="UP000069443">
    <property type="component" value="Unassembled WGS sequence"/>
</dbReference>
<dbReference type="Pfam" id="PF14243">
    <property type="entry name" value="R2K_3"/>
    <property type="match status" value="1"/>
</dbReference>
<dbReference type="InterPro" id="IPR025643">
    <property type="entry name" value="R2K_3"/>
</dbReference>
<reference evidence="3" key="1">
    <citation type="journal article" date="2016" name="Genome Announc.">
        <title>Draft Genome Sequences of Five Rapidly Growing Mycobacterium Species, M. thermoresistibile, M. fortuitum subsp. acetamidolyticum, M. canariasense, M. brisbanense, and M. novocastrense.</title>
        <authorList>
            <person name="Katahira K."/>
            <person name="Ogura Y."/>
            <person name="Gotoh Y."/>
            <person name="Hayashi T."/>
        </authorList>
    </citation>
    <scope>NUCLEOTIDE SEQUENCE [LARGE SCALE GENOMIC DNA]</scope>
    <source>
        <strain evidence="3">JCM15298</strain>
    </source>
</reference>
<evidence type="ECO:0000313" key="2">
    <source>
        <dbReference type="EMBL" id="GAS94835.1"/>
    </source>
</evidence>